<organism evidence="10 11">
    <name type="scientific">Fistulifera solaris</name>
    <name type="common">Oleaginous diatom</name>
    <dbReference type="NCBI Taxonomy" id="1519565"/>
    <lineage>
        <taxon>Eukaryota</taxon>
        <taxon>Sar</taxon>
        <taxon>Stramenopiles</taxon>
        <taxon>Ochrophyta</taxon>
        <taxon>Bacillariophyta</taxon>
        <taxon>Bacillariophyceae</taxon>
        <taxon>Bacillariophycidae</taxon>
        <taxon>Naviculales</taxon>
        <taxon>Naviculaceae</taxon>
        <taxon>Fistulifera</taxon>
    </lineage>
</organism>
<feature type="region of interest" description="Disordered" evidence="8">
    <location>
        <begin position="283"/>
        <end position="368"/>
    </location>
</feature>
<dbReference type="Gene3D" id="3.30.70.240">
    <property type="match status" value="1"/>
</dbReference>
<gene>
    <name evidence="10" type="ORF">FisN_16Lh132</name>
</gene>
<feature type="compositionally biased region" description="Polar residues" evidence="8">
    <location>
        <begin position="310"/>
        <end position="323"/>
    </location>
</feature>
<feature type="compositionally biased region" description="Basic residues" evidence="8">
    <location>
        <begin position="332"/>
        <end position="349"/>
    </location>
</feature>
<evidence type="ECO:0000313" key="11">
    <source>
        <dbReference type="Proteomes" id="UP000198406"/>
    </source>
</evidence>
<evidence type="ECO:0000256" key="5">
    <source>
        <dbReference type="ARBA" id="ARBA00022517"/>
    </source>
</evidence>
<evidence type="ECO:0000256" key="8">
    <source>
        <dbReference type="SAM" id="MobiDB-lite"/>
    </source>
</evidence>
<keyword evidence="4" id="KW-0963">Cytoplasm</keyword>
<protein>
    <submittedName>
        <fullName evidence="10">Ribosome maturation protein SDO1</fullName>
    </submittedName>
</protein>
<dbReference type="InParanoid" id="A0A1Z5KJJ1"/>
<evidence type="ECO:0000256" key="2">
    <source>
        <dbReference type="ARBA" id="ARBA00004496"/>
    </source>
</evidence>
<evidence type="ECO:0000256" key="3">
    <source>
        <dbReference type="ARBA" id="ARBA00007433"/>
    </source>
</evidence>
<evidence type="ECO:0000256" key="4">
    <source>
        <dbReference type="ARBA" id="ARBA00022490"/>
    </source>
</evidence>
<dbReference type="InterPro" id="IPR036786">
    <property type="entry name" value="Ribosome_mat_SBDS_N_sf"/>
</dbReference>
<evidence type="ECO:0000259" key="9">
    <source>
        <dbReference type="PROSITE" id="PS00028"/>
    </source>
</evidence>
<dbReference type="Gene3D" id="3.30.1250.10">
    <property type="entry name" value="Ribosome maturation protein SBDS, N-terminal domain"/>
    <property type="match status" value="1"/>
</dbReference>
<dbReference type="GO" id="GO:0042256">
    <property type="term" value="P:cytosolic ribosome assembly"/>
    <property type="evidence" value="ECO:0007669"/>
    <property type="project" value="InterPro"/>
</dbReference>
<dbReference type="AlphaFoldDB" id="A0A1Z5KJJ1"/>
<evidence type="ECO:0000256" key="6">
    <source>
        <dbReference type="ARBA" id="ARBA00023242"/>
    </source>
</evidence>
<keyword evidence="5" id="KW-0690">Ribosome biogenesis</keyword>
<dbReference type="GO" id="GO:0005737">
    <property type="term" value="C:cytoplasm"/>
    <property type="evidence" value="ECO:0007669"/>
    <property type="project" value="UniProtKB-SubCell"/>
</dbReference>
<dbReference type="SUPFAM" id="SSF89895">
    <property type="entry name" value="FYSH domain"/>
    <property type="match status" value="1"/>
</dbReference>
<dbReference type="PANTHER" id="PTHR10927:SF1">
    <property type="entry name" value="RIBOSOME MATURATION PROTEIN SBDS"/>
    <property type="match status" value="1"/>
</dbReference>
<dbReference type="Proteomes" id="UP000198406">
    <property type="component" value="Unassembled WGS sequence"/>
</dbReference>
<dbReference type="SUPFAM" id="SSF109728">
    <property type="entry name" value="Hypothetical protein AF0491, middle domain"/>
    <property type="match status" value="1"/>
</dbReference>
<dbReference type="PANTHER" id="PTHR10927">
    <property type="entry name" value="RIBOSOME MATURATION PROTEIN SBDS"/>
    <property type="match status" value="1"/>
</dbReference>
<comment type="subunit">
    <text evidence="7">Associates with the 60S ribosomal subunit.</text>
</comment>
<accession>A0A1Z5KJJ1</accession>
<feature type="compositionally biased region" description="Basic and acidic residues" evidence="8">
    <location>
        <begin position="283"/>
        <end position="309"/>
    </location>
</feature>
<evidence type="ECO:0000256" key="7">
    <source>
        <dbReference type="ARBA" id="ARBA00049708"/>
    </source>
</evidence>
<dbReference type="PROSITE" id="PS00028">
    <property type="entry name" value="ZINC_FINGER_C2H2_1"/>
    <property type="match status" value="1"/>
</dbReference>
<dbReference type="OrthoDB" id="10253092at2759"/>
<evidence type="ECO:0000313" key="10">
    <source>
        <dbReference type="EMBL" id="GAX26295.1"/>
    </source>
</evidence>
<dbReference type="NCBIfam" id="TIGR00291">
    <property type="entry name" value="RNA_SBDS"/>
    <property type="match status" value="1"/>
</dbReference>
<keyword evidence="6" id="KW-0539">Nucleus</keyword>
<feature type="domain" description="C2H2-type" evidence="9">
    <location>
        <begin position="395"/>
        <end position="417"/>
    </location>
</feature>
<comment type="caution">
    <text evidence="10">The sequence shown here is derived from an EMBL/GenBank/DDBJ whole genome shotgun (WGS) entry which is preliminary data.</text>
</comment>
<dbReference type="InterPro" id="IPR019783">
    <property type="entry name" value="SDO1/SBDS_N"/>
</dbReference>
<proteinExistence type="inferred from homology"/>
<evidence type="ECO:0000256" key="1">
    <source>
        <dbReference type="ARBA" id="ARBA00004123"/>
    </source>
</evidence>
<dbReference type="InterPro" id="IPR002140">
    <property type="entry name" value="Sdo1/SBDS"/>
</dbReference>
<comment type="subcellular location">
    <subcellularLocation>
        <location evidence="2">Cytoplasm</location>
    </subcellularLocation>
    <subcellularLocation>
        <location evidence="1">Nucleus</location>
    </subcellularLocation>
</comment>
<name>A0A1Z5KJJ1_FISSO</name>
<reference evidence="10 11" key="1">
    <citation type="journal article" date="2015" name="Plant Cell">
        <title>Oil accumulation by the oleaginous diatom Fistulifera solaris as revealed by the genome and transcriptome.</title>
        <authorList>
            <person name="Tanaka T."/>
            <person name="Maeda Y."/>
            <person name="Veluchamy A."/>
            <person name="Tanaka M."/>
            <person name="Abida H."/>
            <person name="Marechal E."/>
            <person name="Bowler C."/>
            <person name="Muto M."/>
            <person name="Sunaga Y."/>
            <person name="Tanaka M."/>
            <person name="Yoshino T."/>
            <person name="Taniguchi T."/>
            <person name="Fukuda Y."/>
            <person name="Nemoto M."/>
            <person name="Matsumoto M."/>
            <person name="Wong P.S."/>
            <person name="Aburatani S."/>
            <person name="Fujibuchi W."/>
        </authorList>
    </citation>
    <scope>NUCLEOTIDE SEQUENCE [LARGE SCALE GENOMIC DNA]</scope>
    <source>
        <strain evidence="10 11">JPCC DA0580</strain>
    </source>
</reference>
<dbReference type="Pfam" id="PF09377">
    <property type="entry name" value="SBDS_domain_II"/>
    <property type="match status" value="1"/>
</dbReference>
<dbReference type="InterPro" id="IPR013087">
    <property type="entry name" value="Znf_C2H2_type"/>
</dbReference>
<dbReference type="InterPro" id="IPR037188">
    <property type="entry name" value="Sdo1/SBDS_central_sf"/>
</dbReference>
<sequence>MSRQINQPINQVRLTNVAVVRHTVKGMRFEIACYRNKVLDYRAGLETDLSEVLQTERVFTNVSKGKFAAAADLKKAFGNTDQEKIAKLILDQGKIQVSDLERQHLLENTLTQIATWVSDNCVHSVSKRPFTMSHIQSALSNFPVQPHKALKRQYLDAVKFLKDVLPIERAKMELSFEYNPSDEELIKETLSAIEVDSYRKSDEGGQQAVVVFQVDPSHYRRLNEICETLRDARLEIIQHKVVNTDETFDGQQATETVSKAIDNDYSYDEEAMKLRGKLEELGIRSESVPSKEEVGMKQPHLSEHQDSYHNSDSQQEDANSSSDEAFRASGGNRRKNQRKAQKKEKKKNKRQQEEDSPAEQLKDTSDQTSFVNETSILASTEVPSQNSQEEAGKSCNTCGGVFPNNASYRAHFRSDWHRFNQKLKVKGLQPVSEQEFLLCDAEAFFSGDL</sequence>
<dbReference type="Pfam" id="PF01172">
    <property type="entry name" value="SBDS_N"/>
    <property type="match status" value="1"/>
</dbReference>
<keyword evidence="11" id="KW-1185">Reference proteome</keyword>
<dbReference type="Gene3D" id="1.10.10.900">
    <property type="entry name" value="SBDS protein C-terminal domain, subdomain 1"/>
    <property type="match status" value="1"/>
</dbReference>
<dbReference type="InterPro" id="IPR039100">
    <property type="entry name" value="Sdo1/SBDS-like"/>
</dbReference>
<dbReference type="GO" id="GO:0005634">
    <property type="term" value="C:nucleus"/>
    <property type="evidence" value="ECO:0007669"/>
    <property type="project" value="UniProtKB-SubCell"/>
</dbReference>
<comment type="similarity">
    <text evidence="3">Belongs to the SDO1/SBDS family.</text>
</comment>
<dbReference type="EMBL" id="BDSP01000240">
    <property type="protein sequence ID" value="GAX26295.1"/>
    <property type="molecule type" value="Genomic_DNA"/>
</dbReference>
<dbReference type="InterPro" id="IPR018978">
    <property type="entry name" value="SDO1/SBDS_central"/>
</dbReference>